<comment type="caution">
    <text evidence="3">The sequence shown here is derived from an EMBL/GenBank/DDBJ whole genome shotgun (WGS) entry which is preliminary data.</text>
</comment>
<comment type="similarity">
    <text evidence="1">Belongs to the universal stress protein A family.</text>
</comment>
<gene>
    <name evidence="3" type="ORF">FYJ65_05110</name>
</gene>
<dbReference type="InterPro" id="IPR006015">
    <property type="entry name" value="Universal_stress_UspA"/>
</dbReference>
<dbReference type="Pfam" id="PF00582">
    <property type="entry name" value="Usp"/>
    <property type="match status" value="1"/>
</dbReference>
<name>A0A6N7XIF5_9FIRM</name>
<evidence type="ECO:0000313" key="3">
    <source>
        <dbReference type="EMBL" id="MST70724.1"/>
    </source>
</evidence>
<proteinExistence type="inferred from homology"/>
<dbReference type="CDD" id="cd00293">
    <property type="entry name" value="USP-like"/>
    <property type="match status" value="1"/>
</dbReference>
<protein>
    <submittedName>
        <fullName evidence="3">Universal stress protein</fullName>
    </submittedName>
</protein>
<dbReference type="AlphaFoldDB" id="A0A6N7XIF5"/>
<dbReference type="SUPFAM" id="SSF52402">
    <property type="entry name" value="Adenine nucleotide alpha hydrolases-like"/>
    <property type="match status" value="1"/>
</dbReference>
<dbReference type="EMBL" id="VUNA01000008">
    <property type="protein sequence ID" value="MST70724.1"/>
    <property type="molecule type" value="Genomic_DNA"/>
</dbReference>
<dbReference type="Gene3D" id="3.40.50.620">
    <property type="entry name" value="HUPs"/>
    <property type="match status" value="1"/>
</dbReference>
<dbReference type="InterPro" id="IPR006016">
    <property type="entry name" value="UspA"/>
</dbReference>
<keyword evidence="4" id="KW-1185">Reference proteome</keyword>
<dbReference type="InterPro" id="IPR014729">
    <property type="entry name" value="Rossmann-like_a/b/a_fold"/>
</dbReference>
<dbReference type="PRINTS" id="PR01438">
    <property type="entry name" value="UNVRSLSTRESS"/>
</dbReference>
<evidence type="ECO:0000313" key="4">
    <source>
        <dbReference type="Proteomes" id="UP000469424"/>
    </source>
</evidence>
<evidence type="ECO:0000256" key="1">
    <source>
        <dbReference type="ARBA" id="ARBA00008791"/>
    </source>
</evidence>
<evidence type="ECO:0000259" key="2">
    <source>
        <dbReference type="Pfam" id="PF00582"/>
    </source>
</evidence>
<accession>A0A6N7XIF5</accession>
<reference evidence="3 4" key="1">
    <citation type="submission" date="2019-08" db="EMBL/GenBank/DDBJ databases">
        <title>In-depth cultivation of the pig gut microbiome towards novel bacterial diversity and tailored functional studies.</title>
        <authorList>
            <person name="Wylensek D."/>
            <person name="Hitch T.C.A."/>
            <person name="Clavel T."/>
        </authorList>
    </citation>
    <scope>NUCLEOTIDE SEQUENCE [LARGE SCALE GENOMIC DNA]</scope>
    <source>
        <strain evidence="3 4">WCA-MUC-591-APC-4B</strain>
    </source>
</reference>
<dbReference type="RefSeq" id="WP_154554287.1">
    <property type="nucleotide sequence ID" value="NZ_VUNA01000008.1"/>
</dbReference>
<sequence>MNRILVPIDGSPKSLIALEHIKTTFSPKAFEIVLMMVHENLMMITDKEAIQQIQDELDSQLEIIAKNLERYSVVRKTAIGKPGQRIVECAQEIGASMIVIMKSTKVNHSNTIGMTASYIIRHAGCNVLVVQERARNMKEEYRGMIYRNVESTVNLRGALSLKQSECLLPSVEGDVIYRIHVTRGRVRFLHRSYNPETREWDLPPENGDEEVTDISTGETMEIPVNAGKGDVIDRIRVVNRNMKSEAVFHYQIRKDDSNSAQEDLTE</sequence>
<organism evidence="3 4">
    <name type="scientific">Mogibacterium kristiansenii</name>
    <dbReference type="NCBI Taxonomy" id="2606708"/>
    <lineage>
        <taxon>Bacteria</taxon>
        <taxon>Bacillati</taxon>
        <taxon>Bacillota</taxon>
        <taxon>Clostridia</taxon>
        <taxon>Peptostreptococcales</taxon>
        <taxon>Anaerovoracaceae</taxon>
        <taxon>Mogibacterium</taxon>
    </lineage>
</organism>
<dbReference type="Proteomes" id="UP000469424">
    <property type="component" value="Unassembled WGS sequence"/>
</dbReference>
<feature type="domain" description="UspA" evidence="2">
    <location>
        <begin position="2"/>
        <end position="130"/>
    </location>
</feature>